<evidence type="ECO:0000313" key="4">
    <source>
        <dbReference type="Proteomes" id="UP001054821"/>
    </source>
</evidence>
<dbReference type="Proteomes" id="UP001054821">
    <property type="component" value="Chromosome 6"/>
</dbReference>
<dbReference type="Pfam" id="PF03469">
    <property type="entry name" value="XH"/>
    <property type="match status" value="1"/>
</dbReference>
<dbReference type="GO" id="GO:0080188">
    <property type="term" value="P:gene silencing by siRNA-directed DNA methylation"/>
    <property type="evidence" value="ECO:0007669"/>
    <property type="project" value="InterPro"/>
</dbReference>
<dbReference type="InterPro" id="IPR045177">
    <property type="entry name" value="FDM1-5/IDN2"/>
</dbReference>
<comment type="caution">
    <text evidence="3">The sequence shown here is derived from an EMBL/GenBank/DDBJ whole genome shotgun (WGS) entry which is preliminary data.</text>
</comment>
<proteinExistence type="predicted"/>
<evidence type="ECO:0000313" key="3">
    <source>
        <dbReference type="EMBL" id="KAI5321978.1"/>
    </source>
</evidence>
<evidence type="ECO:0000256" key="1">
    <source>
        <dbReference type="SAM" id="MobiDB-lite"/>
    </source>
</evidence>
<feature type="domain" description="Factor of DNA methylation 1-5/IDN2" evidence="2">
    <location>
        <begin position="204"/>
        <end position="307"/>
    </location>
</feature>
<protein>
    <recommendedName>
        <fullName evidence="2">Factor of DNA methylation 1-5/IDN2 domain-containing protein</fullName>
    </recommendedName>
</protein>
<reference evidence="3 4" key="1">
    <citation type="journal article" date="2022" name="G3 (Bethesda)">
        <title>Whole-genome sequence and methylome profiling of the almond [Prunus dulcis (Mill.) D.A. Webb] cultivar 'Nonpareil'.</title>
        <authorList>
            <person name="D'Amico-Willman K.M."/>
            <person name="Ouma W.Z."/>
            <person name="Meulia T."/>
            <person name="Sideli G.M."/>
            <person name="Gradziel T.M."/>
            <person name="Fresnedo-Ramirez J."/>
        </authorList>
    </citation>
    <scope>NUCLEOTIDE SEQUENCE [LARGE SCALE GENOMIC DNA]</scope>
    <source>
        <strain evidence="3">Clone GOH B32 T37-40</strain>
    </source>
</reference>
<sequence>MVQKKWILVRLSFVLSILRQKKELKKKLEQSESHNKDLQKKLDHSEAQKKELQKKLEQSEAQKNELEVHKQMNEMATVEQTKVDEKMLAEELKRVEEKLHKIIIELEKQLDAKQVLELEIEQMRGALRVMKHEDEDMEAKKKMDEIQEKLKEKQEEYTNVEQLFVTLIFKERRSNDEVEEARKELVSGLWGSNSRASIGVKIMGVELCSLWQEHLRDPSWHPFRIITDKEGKTKEIINEEDDKLKALKNELGDEVCEKVTTTMMELNEYNASGRYTIPELWNFEEGRKASLEEGVVFLLNKWKLLRKRKR</sequence>
<dbReference type="AlphaFoldDB" id="A0AAD4VBS3"/>
<evidence type="ECO:0000259" key="2">
    <source>
        <dbReference type="Pfam" id="PF03469"/>
    </source>
</evidence>
<name>A0AAD4VBS3_PRUDU</name>
<keyword evidence="4" id="KW-1185">Reference proteome</keyword>
<accession>A0AAD4VBS3</accession>
<dbReference type="PANTHER" id="PTHR21596:SF23">
    <property type="entry name" value="FACTOR OF DNA METHYLATION 4"/>
    <property type="match status" value="1"/>
</dbReference>
<gene>
    <name evidence="3" type="ORF">L3X38_031050</name>
</gene>
<organism evidence="3 4">
    <name type="scientific">Prunus dulcis</name>
    <name type="common">Almond</name>
    <name type="synonym">Amygdalus dulcis</name>
    <dbReference type="NCBI Taxonomy" id="3755"/>
    <lineage>
        <taxon>Eukaryota</taxon>
        <taxon>Viridiplantae</taxon>
        <taxon>Streptophyta</taxon>
        <taxon>Embryophyta</taxon>
        <taxon>Tracheophyta</taxon>
        <taxon>Spermatophyta</taxon>
        <taxon>Magnoliopsida</taxon>
        <taxon>eudicotyledons</taxon>
        <taxon>Gunneridae</taxon>
        <taxon>Pentapetalae</taxon>
        <taxon>rosids</taxon>
        <taxon>fabids</taxon>
        <taxon>Rosales</taxon>
        <taxon>Rosaceae</taxon>
        <taxon>Amygdaloideae</taxon>
        <taxon>Amygdaleae</taxon>
        <taxon>Prunus</taxon>
    </lineage>
</organism>
<feature type="region of interest" description="Disordered" evidence="1">
    <location>
        <begin position="26"/>
        <end position="63"/>
    </location>
</feature>
<dbReference type="PANTHER" id="PTHR21596">
    <property type="entry name" value="RIBONUCLEASE P SUBUNIT P38"/>
    <property type="match status" value="1"/>
</dbReference>
<dbReference type="InterPro" id="IPR005379">
    <property type="entry name" value="FDM1-5/IDN2_XH"/>
</dbReference>
<dbReference type="EMBL" id="JAJFAZ020000006">
    <property type="protein sequence ID" value="KAI5321978.1"/>
    <property type="molecule type" value="Genomic_DNA"/>
</dbReference>